<dbReference type="Proteomes" id="UP001140560">
    <property type="component" value="Unassembled WGS sequence"/>
</dbReference>
<sequence length="404" mass="44179">MLIKRASSPANARSASLTALFTSLSLTYLNLQPIVITRSLRLRFLFLLQTIIMSTTPSPIVASEPTSTVLDTTAASSAGNEVEVEDLVQDPRTDIAKNEFLEKLVVGVAGRVRHQTIYIRTPNNKRSKDQYKPEVDAPVPGRTLSILATSAEKEGRHDTQPFLVVGIVLARNPMKYSDKGTGRGGRNAEKSKARDARGTLPAESNILRAVVPITEYISQASVKYYIACNEVHGLCGLRTIVGDAIFFFEEIWTDIPSGADVKQRRSLLGSACKTLASMNKTPDPRAVTTIKNSKDPTASNDLSVTRHANAANLLLMQYSIFHLGKERSDIEAMMQTVKNILPDIEKKPSNEGTAAFFVFTEALEESDAKKLIAEVMVCTMSHAHSTSAANVFTVHISENLLTRC</sequence>
<name>A0A9W8YC94_9PLEO</name>
<evidence type="ECO:0000313" key="2">
    <source>
        <dbReference type="EMBL" id="KAJ4373387.1"/>
    </source>
</evidence>
<dbReference type="EMBL" id="JAPEUY010000005">
    <property type="protein sequence ID" value="KAJ4373387.1"/>
    <property type="molecule type" value="Genomic_DNA"/>
</dbReference>
<evidence type="ECO:0000313" key="3">
    <source>
        <dbReference type="Proteomes" id="UP001140560"/>
    </source>
</evidence>
<feature type="region of interest" description="Disordered" evidence="1">
    <location>
        <begin position="176"/>
        <end position="197"/>
    </location>
</feature>
<organism evidence="2 3">
    <name type="scientific">Neocucurbitaria cava</name>
    <dbReference type="NCBI Taxonomy" id="798079"/>
    <lineage>
        <taxon>Eukaryota</taxon>
        <taxon>Fungi</taxon>
        <taxon>Dikarya</taxon>
        <taxon>Ascomycota</taxon>
        <taxon>Pezizomycotina</taxon>
        <taxon>Dothideomycetes</taxon>
        <taxon>Pleosporomycetidae</taxon>
        <taxon>Pleosporales</taxon>
        <taxon>Pleosporineae</taxon>
        <taxon>Cucurbitariaceae</taxon>
        <taxon>Neocucurbitaria</taxon>
    </lineage>
</organism>
<accession>A0A9W8YC94</accession>
<gene>
    <name evidence="2" type="ORF">N0V83_003682</name>
</gene>
<reference evidence="2" key="1">
    <citation type="submission" date="2022-10" db="EMBL/GenBank/DDBJ databases">
        <title>Tapping the CABI collections for fungal endophytes: first genome assemblies for Collariella, Neodidymelliopsis, Ascochyta clinopodiicola, Didymella pomorum, Didymosphaeria variabile, Neocosmospora piperis and Neocucurbitaria cava.</title>
        <authorList>
            <person name="Hill R."/>
        </authorList>
    </citation>
    <scope>NUCLEOTIDE SEQUENCE</scope>
    <source>
        <strain evidence="2">IMI 356814</strain>
    </source>
</reference>
<dbReference type="OrthoDB" id="3791994at2759"/>
<keyword evidence="3" id="KW-1185">Reference proteome</keyword>
<protein>
    <submittedName>
        <fullName evidence="2">Uncharacterized protein</fullName>
    </submittedName>
</protein>
<dbReference type="AlphaFoldDB" id="A0A9W8YC94"/>
<comment type="caution">
    <text evidence="2">The sequence shown here is derived from an EMBL/GenBank/DDBJ whole genome shotgun (WGS) entry which is preliminary data.</text>
</comment>
<proteinExistence type="predicted"/>
<evidence type="ECO:0000256" key="1">
    <source>
        <dbReference type="SAM" id="MobiDB-lite"/>
    </source>
</evidence>